<reference evidence="3" key="1">
    <citation type="submission" date="2021-11" db="EMBL/GenBank/DDBJ databases">
        <authorList>
            <person name="Herlambang A."/>
            <person name="Guo Y."/>
            <person name="Takashima Y."/>
            <person name="Nishizawa T."/>
        </authorList>
    </citation>
    <scope>NUCLEOTIDE SEQUENCE</scope>
    <source>
        <strain evidence="3">E1425</strain>
    </source>
</reference>
<dbReference type="GO" id="GO:0000124">
    <property type="term" value="C:SAGA complex"/>
    <property type="evidence" value="ECO:0007669"/>
    <property type="project" value="InterPro"/>
</dbReference>
<evidence type="ECO:0000256" key="1">
    <source>
        <dbReference type="SAM" id="MobiDB-lite"/>
    </source>
</evidence>
<dbReference type="EMBL" id="BQFW01000001">
    <property type="protein sequence ID" value="GJJ68131.1"/>
    <property type="molecule type" value="Genomic_DNA"/>
</dbReference>
<feature type="compositionally biased region" description="Low complexity" evidence="1">
    <location>
        <begin position="170"/>
        <end position="182"/>
    </location>
</feature>
<evidence type="ECO:0000313" key="4">
    <source>
        <dbReference type="Proteomes" id="UP000827284"/>
    </source>
</evidence>
<dbReference type="OrthoDB" id="21678at2759"/>
<reference evidence="3" key="2">
    <citation type="journal article" date="2022" name="Microbiol. Resour. Announc.">
        <title>Whole-Genome Sequence of Entomortierella parvispora E1425, a Mucoromycotan Fungus Associated with Burkholderiaceae-Related Endosymbiotic Bacteria.</title>
        <authorList>
            <person name="Herlambang A."/>
            <person name="Guo Y."/>
            <person name="Takashima Y."/>
            <person name="Narisawa K."/>
            <person name="Ohta H."/>
            <person name="Nishizawa T."/>
        </authorList>
    </citation>
    <scope>NUCLEOTIDE SEQUENCE</scope>
    <source>
        <strain evidence="3">E1425</strain>
    </source>
</reference>
<keyword evidence="4" id="KW-1185">Reference proteome</keyword>
<gene>
    <name evidence="3" type="ORF">EMPS_00477</name>
</gene>
<comment type="caution">
    <text evidence="3">The sequence shown here is derived from an EMBL/GenBank/DDBJ whole genome shotgun (WGS) entry which is preliminary data.</text>
</comment>
<feature type="compositionally biased region" description="Basic and acidic residues" evidence="1">
    <location>
        <begin position="186"/>
        <end position="196"/>
    </location>
</feature>
<evidence type="ECO:0000259" key="2">
    <source>
        <dbReference type="PROSITE" id="PS51505"/>
    </source>
</evidence>
<dbReference type="InterPro" id="IPR037804">
    <property type="entry name" value="SGF73"/>
</dbReference>
<feature type="domain" description="SCA7" evidence="2">
    <location>
        <begin position="246"/>
        <end position="313"/>
    </location>
</feature>
<feature type="compositionally biased region" description="Basic and acidic residues" evidence="1">
    <location>
        <begin position="310"/>
        <end position="328"/>
    </location>
</feature>
<organism evidence="3 4">
    <name type="scientific">Entomortierella parvispora</name>
    <dbReference type="NCBI Taxonomy" id="205924"/>
    <lineage>
        <taxon>Eukaryota</taxon>
        <taxon>Fungi</taxon>
        <taxon>Fungi incertae sedis</taxon>
        <taxon>Mucoromycota</taxon>
        <taxon>Mortierellomycotina</taxon>
        <taxon>Mortierellomycetes</taxon>
        <taxon>Mortierellales</taxon>
        <taxon>Mortierellaceae</taxon>
        <taxon>Entomortierella</taxon>
    </lineage>
</organism>
<evidence type="ECO:0000313" key="3">
    <source>
        <dbReference type="EMBL" id="GJJ68131.1"/>
    </source>
</evidence>
<protein>
    <submittedName>
        <fullName evidence="3">SAGA-associated factor 73</fullName>
    </submittedName>
</protein>
<proteinExistence type="predicted"/>
<feature type="region of interest" description="Disordered" evidence="1">
    <location>
        <begin position="310"/>
        <end position="331"/>
    </location>
</feature>
<dbReference type="PANTHER" id="PTHR47805">
    <property type="entry name" value="SAGA-ASSOCIATED FACTOR 73"/>
    <property type="match status" value="1"/>
</dbReference>
<dbReference type="AlphaFoldDB" id="A0A9P3H127"/>
<feature type="region of interest" description="Disordered" evidence="1">
    <location>
        <begin position="170"/>
        <end position="250"/>
    </location>
</feature>
<sequence>MNGTPPAGWEALNEKQTGLLMEQRREIELAEAGILNNAQSLLGPDTVSSLSELVNPQTISVFRDQDRWKKLPRSSTTPVTPVNNDLLRSSTSWTGIRSQLDAEECYGLSERITSPPVPRTPTSSRLESKEMKTYGGLPLSDDIVVLTCNSCDKPIIPSAFKEHRLKCKAAPAAETPAEPPLAIRTDNLEKKLDAPKSKKRKTSVVLEEPETPVSAVEMSPPPSSTTEKKPLDKKQKVAKPPKVKPAARVKGPLDLDKQCGVIMVPGNTPCARSLTCKSHSMSSKRSVEGRSRPYDVLLSLVQKKPVSVKDEKSGRLESEAPLAEKEDVNVDSDEEFNDLLDAVKSYEPQPLASRPMTYMRRRNNCLRIRDLFFDALKGPCRPILPSGSTHEKSSMHL</sequence>
<dbReference type="Pfam" id="PF08313">
    <property type="entry name" value="SCA7"/>
    <property type="match status" value="1"/>
</dbReference>
<feature type="compositionally biased region" description="Basic residues" evidence="1">
    <location>
        <begin position="236"/>
        <end position="247"/>
    </location>
</feature>
<accession>A0A9P3H127</accession>
<feature type="compositionally biased region" description="Basic and acidic residues" evidence="1">
    <location>
        <begin position="226"/>
        <end position="235"/>
    </location>
</feature>
<dbReference type="PROSITE" id="PS51505">
    <property type="entry name" value="SCA7"/>
    <property type="match status" value="1"/>
</dbReference>
<name>A0A9P3H127_9FUNG</name>
<dbReference type="Proteomes" id="UP000827284">
    <property type="component" value="Unassembled WGS sequence"/>
</dbReference>
<dbReference type="PANTHER" id="PTHR47805:SF1">
    <property type="entry name" value="SAGA-ASSOCIATED FACTOR 73"/>
    <property type="match status" value="1"/>
</dbReference>
<dbReference type="Gene3D" id="6.10.140.1270">
    <property type="match status" value="1"/>
</dbReference>
<dbReference type="InterPro" id="IPR013243">
    <property type="entry name" value="SCA7_dom"/>
</dbReference>